<dbReference type="GO" id="GO:0005789">
    <property type="term" value="C:endoplasmic reticulum membrane"/>
    <property type="evidence" value="ECO:0007669"/>
    <property type="project" value="UniProtKB-SubCell"/>
</dbReference>
<comment type="similarity">
    <text evidence="5">Belongs to the class VI-like SAM-binding methyltransferase superfamily. Isoprenylcysteine carboxyl methyltransferase family.</text>
</comment>
<dbReference type="GO" id="GO:0032259">
    <property type="term" value="P:methylation"/>
    <property type="evidence" value="ECO:0007669"/>
    <property type="project" value="UniProtKB-KW"/>
</dbReference>
<evidence type="ECO:0000256" key="4">
    <source>
        <dbReference type="ARBA" id="ARBA00023136"/>
    </source>
</evidence>
<proteinExistence type="inferred from homology"/>
<protein>
    <recommendedName>
        <fullName evidence="5">Protein-S-isoprenylcysteine O-methyltransferase</fullName>
        <ecNumber evidence="5">2.1.1.100</ecNumber>
    </recommendedName>
</protein>
<evidence type="ECO:0000313" key="7">
    <source>
        <dbReference type="Proteomes" id="UP001218218"/>
    </source>
</evidence>
<keyword evidence="5" id="KW-0949">S-adenosyl-L-methionine</keyword>
<evidence type="ECO:0000256" key="2">
    <source>
        <dbReference type="ARBA" id="ARBA00022692"/>
    </source>
</evidence>
<keyword evidence="7" id="KW-1185">Reference proteome</keyword>
<keyword evidence="3" id="KW-1133">Transmembrane helix</keyword>
<reference evidence="6" key="1">
    <citation type="submission" date="2023-03" db="EMBL/GenBank/DDBJ databases">
        <title>Massive genome expansion in bonnet fungi (Mycena s.s.) driven by repeated elements and novel gene families across ecological guilds.</title>
        <authorList>
            <consortium name="Lawrence Berkeley National Laboratory"/>
            <person name="Harder C.B."/>
            <person name="Miyauchi S."/>
            <person name="Viragh M."/>
            <person name="Kuo A."/>
            <person name="Thoen E."/>
            <person name="Andreopoulos B."/>
            <person name="Lu D."/>
            <person name="Skrede I."/>
            <person name="Drula E."/>
            <person name="Henrissat B."/>
            <person name="Morin E."/>
            <person name="Kohler A."/>
            <person name="Barry K."/>
            <person name="LaButti K."/>
            <person name="Morin E."/>
            <person name="Salamov A."/>
            <person name="Lipzen A."/>
            <person name="Mereny Z."/>
            <person name="Hegedus B."/>
            <person name="Baldrian P."/>
            <person name="Stursova M."/>
            <person name="Weitz H."/>
            <person name="Taylor A."/>
            <person name="Grigoriev I.V."/>
            <person name="Nagy L.G."/>
            <person name="Martin F."/>
            <person name="Kauserud H."/>
        </authorList>
    </citation>
    <scope>NUCLEOTIDE SEQUENCE</scope>
    <source>
        <strain evidence="6">CBHHK002</strain>
    </source>
</reference>
<keyword evidence="5" id="KW-0256">Endoplasmic reticulum</keyword>
<comment type="catalytic activity">
    <reaction evidence="5">
        <text>[protein]-C-terminal S-[(2E,6E)-farnesyl]-L-cysteine + S-adenosyl-L-methionine = [protein]-C-terminal S-[(2E,6E)-farnesyl]-L-cysteine methyl ester + S-adenosyl-L-homocysteine</text>
        <dbReference type="Rhea" id="RHEA:21672"/>
        <dbReference type="Rhea" id="RHEA-COMP:12125"/>
        <dbReference type="Rhea" id="RHEA-COMP:12126"/>
        <dbReference type="ChEBI" id="CHEBI:57856"/>
        <dbReference type="ChEBI" id="CHEBI:59789"/>
        <dbReference type="ChEBI" id="CHEBI:90510"/>
        <dbReference type="ChEBI" id="CHEBI:90511"/>
        <dbReference type="EC" id="2.1.1.100"/>
    </reaction>
</comment>
<keyword evidence="5" id="KW-0489">Methyltransferase</keyword>
<dbReference type="Pfam" id="PF04140">
    <property type="entry name" value="ICMT"/>
    <property type="match status" value="1"/>
</dbReference>
<dbReference type="Proteomes" id="UP001218218">
    <property type="component" value="Unassembled WGS sequence"/>
</dbReference>
<organism evidence="6 7">
    <name type="scientific">Mycena albidolilacea</name>
    <dbReference type="NCBI Taxonomy" id="1033008"/>
    <lineage>
        <taxon>Eukaryota</taxon>
        <taxon>Fungi</taxon>
        <taxon>Dikarya</taxon>
        <taxon>Basidiomycota</taxon>
        <taxon>Agaricomycotina</taxon>
        <taxon>Agaricomycetes</taxon>
        <taxon>Agaricomycetidae</taxon>
        <taxon>Agaricales</taxon>
        <taxon>Marasmiineae</taxon>
        <taxon>Mycenaceae</taxon>
        <taxon>Mycena</taxon>
    </lineage>
</organism>
<dbReference type="Gene3D" id="1.20.120.1630">
    <property type="match status" value="1"/>
</dbReference>
<evidence type="ECO:0000256" key="3">
    <source>
        <dbReference type="ARBA" id="ARBA00022989"/>
    </source>
</evidence>
<feature type="non-terminal residue" evidence="6">
    <location>
        <position position="1"/>
    </location>
</feature>
<keyword evidence="4" id="KW-0472">Membrane</keyword>
<keyword evidence="5" id="KW-0808">Transferase</keyword>
<dbReference type="GO" id="GO:0004671">
    <property type="term" value="F:protein C-terminal S-isoprenylcysteine carboxyl O-methyltransferase activity"/>
    <property type="evidence" value="ECO:0007669"/>
    <property type="project" value="UniProtKB-EC"/>
</dbReference>
<evidence type="ECO:0000256" key="1">
    <source>
        <dbReference type="ARBA" id="ARBA00004141"/>
    </source>
</evidence>
<comment type="subcellular location">
    <subcellularLocation>
        <location evidence="5">Endoplasmic reticulum membrane</location>
        <topology evidence="5">Multi-pass membrane protein</topology>
    </subcellularLocation>
    <subcellularLocation>
        <location evidence="1">Membrane</location>
        <topology evidence="1">Multi-pass membrane protein</topology>
    </subcellularLocation>
</comment>
<sequence>IGVAAVALDALIRLSCFSVLNELFAFDLTILPQHRLVTTDLYAYVRHPACTSSFTIIARLAFNHLSPGS</sequence>
<comment type="caution">
    <text evidence="6">The sequence shown here is derived from an EMBL/GenBank/DDBJ whole genome shotgun (WGS) entry which is preliminary data.</text>
</comment>
<dbReference type="InterPro" id="IPR007269">
    <property type="entry name" value="ICMT_MeTrfase"/>
</dbReference>
<evidence type="ECO:0000313" key="6">
    <source>
        <dbReference type="EMBL" id="KAJ7348614.1"/>
    </source>
</evidence>
<dbReference type="EMBL" id="JARIHO010000017">
    <property type="protein sequence ID" value="KAJ7348614.1"/>
    <property type="molecule type" value="Genomic_DNA"/>
</dbReference>
<keyword evidence="2" id="KW-0812">Transmembrane</keyword>
<evidence type="ECO:0000256" key="5">
    <source>
        <dbReference type="RuleBase" id="RU362022"/>
    </source>
</evidence>
<dbReference type="EC" id="2.1.1.100" evidence="5"/>
<gene>
    <name evidence="6" type="ORF">DFH08DRAFT_698225</name>
</gene>
<accession>A0AAD7ET87</accession>
<dbReference type="AlphaFoldDB" id="A0AAD7ET87"/>
<name>A0AAD7ET87_9AGAR</name>